<accession>A0A9X1WLW7</accession>
<organism evidence="1 2">
    <name type="scientific">Paenibacillus mangrovi</name>
    <dbReference type="NCBI Taxonomy" id="2931978"/>
    <lineage>
        <taxon>Bacteria</taxon>
        <taxon>Bacillati</taxon>
        <taxon>Bacillota</taxon>
        <taxon>Bacilli</taxon>
        <taxon>Bacillales</taxon>
        <taxon>Paenibacillaceae</taxon>
        <taxon>Paenibacillus</taxon>
    </lineage>
</organism>
<comment type="caution">
    <text evidence="1">The sequence shown here is derived from an EMBL/GenBank/DDBJ whole genome shotgun (WGS) entry which is preliminary data.</text>
</comment>
<dbReference type="RefSeq" id="WP_244721813.1">
    <property type="nucleotide sequence ID" value="NZ_JALIRP010000002.1"/>
</dbReference>
<evidence type="ECO:0000313" key="2">
    <source>
        <dbReference type="Proteomes" id="UP001139347"/>
    </source>
</evidence>
<dbReference type="Proteomes" id="UP001139347">
    <property type="component" value="Unassembled WGS sequence"/>
</dbReference>
<proteinExistence type="predicted"/>
<dbReference type="EMBL" id="JALIRP010000002">
    <property type="protein sequence ID" value="MCJ8011304.1"/>
    <property type="molecule type" value="Genomic_DNA"/>
</dbReference>
<keyword evidence="2" id="KW-1185">Reference proteome</keyword>
<reference evidence="1" key="1">
    <citation type="submission" date="2022-04" db="EMBL/GenBank/DDBJ databases">
        <title>Paenibacillus mangrovi sp. nov., a novel endophytic bacterium isolated from bark of Kandelia candel.</title>
        <authorList>
            <person name="Tuo L."/>
        </authorList>
    </citation>
    <scope>NUCLEOTIDE SEQUENCE</scope>
    <source>
        <strain evidence="1">KQZ6P-2</strain>
    </source>
</reference>
<name>A0A9X1WLW7_9BACL</name>
<protein>
    <submittedName>
        <fullName evidence="1">Uncharacterized protein</fullName>
    </submittedName>
</protein>
<dbReference type="AlphaFoldDB" id="A0A9X1WLW7"/>
<evidence type="ECO:0000313" key="1">
    <source>
        <dbReference type="EMBL" id="MCJ8011304.1"/>
    </source>
</evidence>
<sequence length="143" mass="16832">MSMKCNCEQYLNLELRTVMYTRSVMIRHVPVFVCDHCLTYELMPSMRPSLKKCVELLGPNPSDTSFSLADFHELARLIYEVMTDADYSEDDFKSKLEYEIQERINLLLDLYKVAESMNDHTWIGEIRHRLSQLSVILPEMNVF</sequence>
<gene>
    <name evidence="1" type="ORF">MUG84_06015</name>
</gene>